<keyword evidence="3" id="KW-0547">Nucleotide-binding</keyword>
<keyword evidence="8" id="KW-1185">Reference proteome</keyword>
<accession>A0AAD2DM57</accession>
<keyword evidence="4" id="KW-0418">Kinase</keyword>
<feature type="chain" id="PRO_5042225627" description="S-locus receptor kinase C-terminal domain-containing protein" evidence="6">
    <location>
        <begin position="17"/>
        <end position="137"/>
    </location>
</feature>
<evidence type="ECO:0000313" key="7">
    <source>
        <dbReference type="EMBL" id="CAI9756910.1"/>
    </source>
</evidence>
<dbReference type="PANTHER" id="PTHR27002:SF851">
    <property type="entry name" value="G-TYPE LECTIN S-RECEPTOR-LIKE SERINE_THREONINE-PROTEIN KINASE SD1-1"/>
    <property type="match status" value="1"/>
</dbReference>
<reference evidence="7" key="1">
    <citation type="submission" date="2023-05" db="EMBL/GenBank/DDBJ databases">
        <authorList>
            <person name="Huff M."/>
        </authorList>
    </citation>
    <scope>NUCLEOTIDE SEQUENCE</scope>
</reference>
<protein>
    <recommendedName>
        <fullName evidence="9">S-locus receptor kinase C-terminal domain-containing protein</fullName>
    </recommendedName>
</protein>
<dbReference type="AlphaFoldDB" id="A0AAD2DM57"/>
<organism evidence="7 8">
    <name type="scientific">Fraxinus pennsylvanica</name>
    <dbReference type="NCBI Taxonomy" id="56036"/>
    <lineage>
        <taxon>Eukaryota</taxon>
        <taxon>Viridiplantae</taxon>
        <taxon>Streptophyta</taxon>
        <taxon>Embryophyta</taxon>
        <taxon>Tracheophyta</taxon>
        <taxon>Spermatophyta</taxon>
        <taxon>Magnoliopsida</taxon>
        <taxon>eudicotyledons</taxon>
        <taxon>Gunneridae</taxon>
        <taxon>Pentapetalae</taxon>
        <taxon>asterids</taxon>
        <taxon>lamiids</taxon>
        <taxon>Lamiales</taxon>
        <taxon>Oleaceae</taxon>
        <taxon>Oleeae</taxon>
        <taxon>Fraxinus</taxon>
    </lineage>
</organism>
<proteinExistence type="predicted"/>
<evidence type="ECO:0000313" key="8">
    <source>
        <dbReference type="Proteomes" id="UP000834106"/>
    </source>
</evidence>
<evidence type="ECO:0000256" key="4">
    <source>
        <dbReference type="ARBA" id="ARBA00022777"/>
    </source>
</evidence>
<sequence length="137" mass="15251">MFTVFILTLLKRSVTVVKFIQAWTLHKQERSLELVDAYLRETANLFEVLRLIHVGLLCVQQCPNDRPSMTLVVAMLGNDTVLPQPNQPGFFIERDESVLPKNRRCPVECGIAGSSVCLVPSRARTGSEQPWGAIGGD</sequence>
<feature type="signal peptide" evidence="6">
    <location>
        <begin position="1"/>
        <end position="16"/>
    </location>
</feature>
<evidence type="ECO:0008006" key="9">
    <source>
        <dbReference type="Google" id="ProtNLM"/>
    </source>
</evidence>
<name>A0AAD2DM57_9LAMI</name>
<keyword evidence="1" id="KW-0723">Serine/threonine-protein kinase</keyword>
<dbReference type="EMBL" id="OU503037">
    <property type="protein sequence ID" value="CAI9756910.1"/>
    <property type="molecule type" value="Genomic_DNA"/>
</dbReference>
<dbReference type="GO" id="GO:0005524">
    <property type="term" value="F:ATP binding"/>
    <property type="evidence" value="ECO:0007669"/>
    <property type="project" value="UniProtKB-KW"/>
</dbReference>
<dbReference type="GO" id="GO:0004674">
    <property type="term" value="F:protein serine/threonine kinase activity"/>
    <property type="evidence" value="ECO:0007669"/>
    <property type="project" value="UniProtKB-KW"/>
</dbReference>
<evidence type="ECO:0000256" key="1">
    <source>
        <dbReference type="ARBA" id="ARBA00022527"/>
    </source>
</evidence>
<evidence type="ECO:0000256" key="2">
    <source>
        <dbReference type="ARBA" id="ARBA00022679"/>
    </source>
</evidence>
<dbReference type="Proteomes" id="UP000834106">
    <property type="component" value="Chromosome 2"/>
</dbReference>
<dbReference type="Gene3D" id="1.10.510.10">
    <property type="entry name" value="Transferase(Phosphotransferase) domain 1"/>
    <property type="match status" value="1"/>
</dbReference>
<keyword evidence="2" id="KW-0808">Transferase</keyword>
<evidence type="ECO:0000256" key="5">
    <source>
        <dbReference type="ARBA" id="ARBA00022840"/>
    </source>
</evidence>
<gene>
    <name evidence="7" type="ORF">FPE_LOCUS4340</name>
</gene>
<evidence type="ECO:0000256" key="6">
    <source>
        <dbReference type="SAM" id="SignalP"/>
    </source>
</evidence>
<evidence type="ECO:0000256" key="3">
    <source>
        <dbReference type="ARBA" id="ARBA00022741"/>
    </source>
</evidence>
<dbReference type="PANTHER" id="PTHR27002">
    <property type="entry name" value="RECEPTOR-LIKE SERINE/THREONINE-PROTEIN KINASE SD1-8"/>
    <property type="match status" value="1"/>
</dbReference>
<keyword evidence="6" id="KW-0732">Signal</keyword>
<keyword evidence="5" id="KW-0067">ATP-binding</keyword>
<dbReference type="GO" id="GO:0005886">
    <property type="term" value="C:plasma membrane"/>
    <property type="evidence" value="ECO:0007669"/>
    <property type="project" value="TreeGrafter"/>
</dbReference>